<comment type="subcellular location">
    <subcellularLocation>
        <location evidence="1 6">Secreted</location>
        <location evidence="1 6">Cell wall</location>
    </subcellularLocation>
</comment>
<dbReference type="Proteomes" id="UP000008370">
    <property type="component" value="Unassembled WGS sequence"/>
</dbReference>
<organism evidence="7 8">
    <name type="scientific">Phanerochaete carnosa (strain HHB-10118-sp)</name>
    <name type="common">White-rot fungus</name>
    <name type="synonym">Peniophora carnosa</name>
    <dbReference type="NCBI Taxonomy" id="650164"/>
    <lineage>
        <taxon>Eukaryota</taxon>
        <taxon>Fungi</taxon>
        <taxon>Dikarya</taxon>
        <taxon>Basidiomycota</taxon>
        <taxon>Agaricomycotina</taxon>
        <taxon>Agaricomycetes</taxon>
        <taxon>Polyporales</taxon>
        <taxon>Phanerochaetaceae</taxon>
        <taxon>Phanerochaete</taxon>
    </lineage>
</organism>
<evidence type="ECO:0000313" key="7">
    <source>
        <dbReference type="EMBL" id="EKM58392.1"/>
    </source>
</evidence>
<keyword evidence="4 6" id="KW-0964">Secreted</keyword>
<name>K5X6C2_PHACS</name>
<gene>
    <name evidence="7" type="ORF">PHACADRAFT_252675</name>
</gene>
<evidence type="ECO:0000256" key="1">
    <source>
        <dbReference type="ARBA" id="ARBA00004191"/>
    </source>
</evidence>
<dbReference type="Pfam" id="PF01185">
    <property type="entry name" value="Hydrophobin"/>
    <property type="match status" value="1"/>
</dbReference>
<dbReference type="EMBL" id="JH930470">
    <property type="protein sequence ID" value="EKM58392.1"/>
    <property type="molecule type" value="Genomic_DNA"/>
</dbReference>
<comment type="similarity">
    <text evidence="2 6">Belongs to the fungal hydrophobin family.</text>
</comment>
<feature type="chain" id="PRO_5013988596" description="Hydrophobin" evidence="6">
    <location>
        <begin position="18"/>
        <end position="106"/>
    </location>
</feature>
<dbReference type="AlphaFoldDB" id="K5X6C2"/>
<dbReference type="SMART" id="SM00075">
    <property type="entry name" value="HYDRO"/>
    <property type="match status" value="1"/>
</dbReference>
<keyword evidence="8" id="KW-1185">Reference proteome</keyword>
<evidence type="ECO:0000313" key="8">
    <source>
        <dbReference type="Proteomes" id="UP000008370"/>
    </source>
</evidence>
<reference evidence="7 8" key="1">
    <citation type="journal article" date="2012" name="BMC Genomics">
        <title>Comparative genomics of the white-rot fungi, Phanerochaete carnosa and P. chrysosporium, to elucidate the genetic basis of the distinct wood types they colonize.</title>
        <authorList>
            <person name="Suzuki H."/>
            <person name="MacDonald J."/>
            <person name="Syed K."/>
            <person name="Salamov A."/>
            <person name="Hori C."/>
            <person name="Aerts A."/>
            <person name="Henrissat B."/>
            <person name="Wiebenga A."/>
            <person name="vanKuyk P.A."/>
            <person name="Barry K."/>
            <person name="Lindquist E."/>
            <person name="LaButti K."/>
            <person name="Lapidus A."/>
            <person name="Lucas S."/>
            <person name="Coutinho P."/>
            <person name="Gong Y."/>
            <person name="Samejima M."/>
            <person name="Mahadevan R."/>
            <person name="Abou-Zaid M."/>
            <person name="de Vries R.P."/>
            <person name="Igarashi K."/>
            <person name="Yadav J.S."/>
            <person name="Grigoriev I.V."/>
            <person name="Master E.R."/>
        </authorList>
    </citation>
    <scope>NUCLEOTIDE SEQUENCE [LARGE SCALE GENOMIC DNA]</scope>
    <source>
        <strain evidence="7 8">HHB-10118-sp</strain>
    </source>
</reference>
<evidence type="ECO:0000256" key="5">
    <source>
        <dbReference type="ARBA" id="ARBA00023157"/>
    </source>
</evidence>
<dbReference type="KEGG" id="pco:PHACADRAFT_252675"/>
<feature type="signal peptide" evidence="6">
    <location>
        <begin position="1"/>
        <end position="17"/>
    </location>
</feature>
<protein>
    <recommendedName>
        <fullName evidence="6">Hydrophobin</fullName>
    </recommendedName>
</protein>
<evidence type="ECO:0000256" key="4">
    <source>
        <dbReference type="ARBA" id="ARBA00022525"/>
    </source>
</evidence>
<dbReference type="CDD" id="cd23507">
    <property type="entry name" value="hydrophobin_I"/>
    <property type="match status" value="1"/>
</dbReference>
<keyword evidence="3 6" id="KW-0134">Cell wall</keyword>
<keyword evidence="5 6" id="KW-1015">Disulfide bond</keyword>
<dbReference type="HOGENOM" id="CLU_2224146_0_0_1"/>
<proteinExistence type="inferred from homology"/>
<dbReference type="GO" id="GO:0009277">
    <property type="term" value="C:fungal-type cell wall"/>
    <property type="evidence" value="ECO:0007669"/>
    <property type="project" value="InterPro"/>
</dbReference>
<dbReference type="GO" id="GO:0005199">
    <property type="term" value="F:structural constituent of cell wall"/>
    <property type="evidence" value="ECO:0007669"/>
    <property type="project" value="InterPro"/>
</dbReference>
<evidence type="ECO:0000256" key="6">
    <source>
        <dbReference type="RuleBase" id="RU365009"/>
    </source>
</evidence>
<keyword evidence="6" id="KW-0732">Signal</keyword>
<evidence type="ECO:0000256" key="2">
    <source>
        <dbReference type="ARBA" id="ARBA00010446"/>
    </source>
</evidence>
<dbReference type="InParanoid" id="K5X6C2"/>
<evidence type="ECO:0000256" key="3">
    <source>
        <dbReference type="ARBA" id="ARBA00022512"/>
    </source>
</evidence>
<dbReference type="GeneID" id="18915555"/>
<sequence>MQILATLLFVLPALAAASPSVRRQGDSGNTICGTGSMQCCNNYYEPSSPEGEAYLKSAGLYDHPSANDGAVGVSCSPLIQVSGSCTSNPRCCGPTNGGIGVGCDSS</sequence>
<dbReference type="InterPro" id="IPR001338">
    <property type="entry name" value="Class_I_Hydrophobin"/>
</dbReference>
<accession>K5X6C2</accession>
<dbReference type="RefSeq" id="XP_007393706.1">
    <property type="nucleotide sequence ID" value="XM_007393644.1"/>
</dbReference>